<evidence type="ECO:0000313" key="3">
    <source>
        <dbReference type="Proteomes" id="UP001151760"/>
    </source>
</evidence>
<reference evidence="2" key="1">
    <citation type="journal article" date="2022" name="Int. J. Mol. Sci.">
        <title>Draft Genome of Tanacetum Coccineum: Genomic Comparison of Closely Related Tanacetum-Family Plants.</title>
        <authorList>
            <person name="Yamashiro T."/>
            <person name="Shiraishi A."/>
            <person name="Nakayama K."/>
            <person name="Satake H."/>
        </authorList>
    </citation>
    <scope>NUCLEOTIDE SEQUENCE</scope>
</reference>
<name>A0ABQ5CAD6_9ASTR</name>
<dbReference type="EMBL" id="BQNB010013931">
    <property type="protein sequence ID" value="GJT21969.1"/>
    <property type="molecule type" value="Genomic_DNA"/>
</dbReference>
<protein>
    <submittedName>
        <fullName evidence="2">Uncharacterized protein</fullName>
    </submittedName>
</protein>
<organism evidence="2 3">
    <name type="scientific">Tanacetum coccineum</name>
    <dbReference type="NCBI Taxonomy" id="301880"/>
    <lineage>
        <taxon>Eukaryota</taxon>
        <taxon>Viridiplantae</taxon>
        <taxon>Streptophyta</taxon>
        <taxon>Embryophyta</taxon>
        <taxon>Tracheophyta</taxon>
        <taxon>Spermatophyta</taxon>
        <taxon>Magnoliopsida</taxon>
        <taxon>eudicotyledons</taxon>
        <taxon>Gunneridae</taxon>
        <taxon>Pentapetalae</taxon>
        <taxon>asterids</taxon>
        <taxon>campanulids</taxon>
        <taxon>Asterales</taxon>
        <taxon>Asteraceae</taxon>
        <taxon>Asteroideae</taxon>
        <taxon>Anthemideae</taxon>
        <taxon>Anthemidinae</taxon>
        <taxon>Tanacetum</taxon>
    </lineage>
</organism>
<reference evidence="2" key="2">
    <citation type="submission" date="2022-01" db="EMBL/GenBank/DDBJ databases">
        <authorList>
            <person name="Yamashiro T."/>
            <person name="Shiraishi A."/>
            <person name="Satake H."/>
            <person name="Nakayama K."/>
        </authorList>
    </citation>
    <scope>NUCLEOTIDE SEQUENCE</scope>
</reference>
<gene>
    <name evidence="2" type="ORF">Tco_0891906</name>
</gene>
<evidence type="ECO:0000313" key="2">
    <source>
        <dbReference type="EMBL" id="GJT21969.1"/>
    </source>
</evidence>
<accession>A0ABQ5CAD6</accession>
<sequence length="200" mass="22442">MEADIYEQILLLNERSPIIETLKYSDKHKKLHDSILLDKLKLDGELKGDQERLGEEVPTKNTWEGEGLPHGIHTAGGVGGEGRSTTTLLAYFMLLDVPIDRDVSLIVGRNFMYTCGAIMDTLMVDVPVVDPMVTEEVVVRVEEVVEADVDPVEVELVIDSVDDRDVDLAEEIVKEKVENQARAIKRRKVMVEKEKKDGSQ</sequence>
<feature type="region of interest" description="Disordered" evidence="1">
    <location>
        <begin position="60"/>
        <end position="79"/>
    </location>
</feature>
<proteinExistence type="predicted"/>
<evidence type="ECO:0000256" key="1">
    <source>
        <dbReference type="SAM" id="MobiDB-lite"/>
    </source>
</evidence>
<dbReference type="Proteomes" id="UP001151760">
    <property type="component" value="Unassembled WGS sequence"/>
</dbReference>
<keyword evidence="3" id="KW-1185">Reference proteome</keyword>
<comment type="caution">
    <text evidence="2">The sequence shown here is derived from an EMBL/GenBank/DDBJ whole genome shotgun (WGS) entry which is preliminary data.</text>
</comment>